<accession>A0A9X2VLB8</accession>
<feature type="region of interest" description="Disordered" evidence="5">
    <location>
        <begin position="285"/>
        <end position="304"/>
    </location>
</feature>
<evidence type="ECO:0000256" key="4">
    <source>
        <dbReference type="ARBA" id="ARBA00023163"/>
    </source>
</evidence>
<dbReference type="RefSeq" id="WP_259624221.1">
    <property type="nucleotide sequence ID" value="NZ_JANYMP010000007.1"/>
</dbReference>
<dbReference type="Gene3D" id="2.60.120.10">
    <property type="entry name" value="Jelly Rolls"/>
    <property type="match status" value="1"/>
</dbReference>
<evidence type="ECO:0000313" key="7">
    <source>
        <dbReference type="EMBL" id="MCS7478720.1"/>
    </source>
</evidence>
<proteinExistence type="predicted"/>
<dbReference type="Gene3D" id="1.10.10.60">
    <property type="entry name" value="Homeodomain-like"/>
    <property type="match status" value="2"/>
</dbReference>
<dbReference type="GO" id="GO:0043565">
    <property type="term" value="F:sequence-specific DNA binding"/>
    <property type="evidence" value="ECO:0007669"/>
    <property type="project" value="InterPro"/>
</dbReference>
<keyword evidence="4" id="KW-0804">Transcription</keyword>
<name>A0A9X2VLB8_9PSEU</name>
<dbReference type="GO" id="GO:0003700">
    <property type="term" value="F:DNA-binding transcription factor activity"/>
    <property type="evidence" value="ECO:0007669"/>
    <property type="project" value="InterPro"/>
</dbReference>
<comment type="caution">
    <text evidence="7">The sequence shown here is derived from an EMBL/GenBank/DDBJ whole genome shotgun (WGS) entry which is preliminary data.</text>
</comment>
<keyword evidence="1" id="KW-0805">Transcription regulation</keyword>
<dbReference type="EMBL" id="JANYMP010000007">
    <property type="protein sequence ID" value="MCS7478720.1"/>
    <property type="molecule type" value="Genomic_DNA"/>
</dbReference>
<dbReference type="SUPFAM" id="SSF51215">
    <property type="entry name" value="Regulatory protein AraC"/>
    <property type="match status" value="1"/>
</dbReference>
<feature type="domain" description="HTH araC/xylS-type" evidence="6">
    <location>
        <begin position="179"/>
        <end position="277"/>
    </location>
</feature>
<dbReference type="PROSITE" id="PS01124">
    <property type="entry name" value="HTH_ARAC_FAMILY_2"/>
    <property type="match status" value="1"/>
</dbReference>
<reference evidence="7" key="1">
    <citation type="submission" date="2022-08" db="EMBL/GenBank/DDBJ databases">
        <authorList>
            <person name="Tistechok S."/>
            <person name="Samborskyy M."/>
            <person name="Roman I."/>
        </authorList>
    </citation>
    <scope>NUCLEOTIDE SEQUENCE</scope>
    <source>
        <strain evidence="7">DSM 103496</strain>
    </source>
</reference>
<evidence type="ECO:0000256" key="3">
    <source>
        <dbReference type="ARBA" id="ARBA00023159"/>
    </source>
</evidence>
<dbReference type="Pfam" id="PF12852">
    <property type="entry name" value="Cupin_6"/>
    <property type="match status" value="1"/>
</dbReference>
<dbReference type="Proteomes" id="UP001141259">
    <property type="component" value="Unassembled WGS sequence"/>
</dbReference>
<dbReference type="AlphaFoldDB" id="A0A9X2VLB8"/>
<dbReference type="PROSITE" id="PS00041">
    <property type="entry name" value="HTH_ARAC_FAMILY_1"/>
    <property type="match status" value="1"/>
</dbReference>
<dbReference type="InterPro" id="IPR037923">
    <property type="entry name" value="HTH-like"/>
</dbReference>
<organism evidence="7 8">
    <name type="scientific">Umezawaea endophytica</name>
    <dbReference type="NCBI Taxonomy" id="1654476"/>
    <lineage>
        <taxon>Bacteria</taxon>
        <taxon>Bacillati</taxon>
        <taxon>Actinomycetota</taxon>
        <taxon>Actinomycetes</taxon>
        <taxon>Pseudonocardiales</taxon>
        <taxon>Pseudonocardiaceae</taxon>
        <taxon>Umezawaea</taxon>
    </lineage>
</organism>
<keyword evidence="3" id="KW-0010">Activator</keyword>
<evidence type="ECO:0000259" key="6">
    <source>
        <dbReference type="PROSITE" id="PS01124"/>
    </source>
</evidence>
<dbReference type="PANTHER" id="PTHR46796">
    <property type="entry name" value="HTH-TYPE TRANSCRIPTIONAL ACTIVATOR RHAS-RELATED"/>
    <property type="match status" value="1"/>
</dbReference>
<dbReference type="InterPro" id="IPR014710">
    <property type="entry name" value="RmlC-like_jellyroll"/>
</dbReference>
<evidence type="ECO:0000256" key="2">
    <source>
        <dbReference type="ARBA" id="ARBA00023125"/>
    </source>
</evidence>
<evidence type="ECO:0000256" key="1">
    <source>
        <dbReference type="ARBA" id="ARBA00023015"/>
    </source>
</evidence>
<protein>
    <submittedName>
        <fullName evidence="7">AraC family transcriptional regulator</fullName>
    </submittedName>
</protein>
<dbReference type="PANTHER" id="PTHR46796:SF7">
    <property type="entry name" value="ARAC FAMILY TRANSCRIPTIONAL REGULATOR"/>
    <property type="match status" value="1"/>
</dbReference>
<dbReference type="InterPro" id="IPR050204">
    <property type="entry name" value="AraC_XylS_family_regulators"/>
</dbReference>
<gene>
    <name evidence="7" type="ORF">NZH93_17810</name>
</gene>
<dbReference type="InterPro" id="IPR018062">
    <property type="entry name" value="HTH_AraC-typ_CS"/>
</dbReference>
<sequence length="304" mass="33385">MDVLSDVIGAMRAGRPYSSLTSAEAAWRMDFPSFGGARFHVVTAGRCRITRGRGAAVTLRPGDAVLFPHGAEHALENAGDGTTQLVCGAYQLDQARPHPLIQDLPDLVHVPARSDRHPNLQTSISLLRDELDHQAPGNDVVVPALLDVVLVHLFRAWITERAESQDTGWCVALGDRAISRSLRAMHQQPAGRWTVESLGAQAGLSRAAFARRFASLVGLPPLTYLTWWRLTTAARLLRTTDTPLSIVAQRSGYGSAYAFANAFKREYGLPAGEYRRQRRTDHRHIAEWEPPSSGFPLTLAPEAR</sequence>
<evidence type="ECO:0000256" key="5">
    <source>
        <dbReference type="SAM" id="MobiDB-lite"/>
    </source>
</evidence>
<dbReference type="SMART" id="SM00342">
    <property type="entry name" value="HTH_ARAC"/>
    <property type="match status" value="1"/>
</dbReference>
<keyword evidence="2" id="KW-0238">DNA-binding</keyword>
<evidence type="ECO:0000313" key="8">
    <source>
        <dbReference type="Proteomes" id="UP001141259"/>
    </source>
</evidence>
<dbReference type="InterPro" id="IPR018060">
    <property type="entry name" value="HTH_AraC"/>
</dbReference>
<dbReference type="Pfam" id="PF12833">
    <property type="entry name" value="HTH_18"/>
    <property type="match status" value="1"/>
</dbReference>
<dbReference type="InterPro" id="IPR032783">
    <property type="entry name" value="AraC_lig"/>
</dbReference>
<dbReference type="SUPFAM" id="SSF46689">
    <property type="entry name" value="Homeodomain-like"/>
    <property type="match status" value="2"/>
</dbReference>
<keyword evidence="8" id="KW-1185">Reference proteome</keyword>
<dbReference type="InterPro" id="IPR009057">
    <property type="entry name" value="Homeodomain-like_sf"/>
</dbReference>